<sequence length="265" mass="30731">MILHWLRTDTDNQELKKGNNLTDDENDALIDKANELQHAENVWMKKYVGTESVWTIDLVMLLEHILRGDEHTLHQHRYDPSAFSYAAASYLFCSKQFEVDDTYSHFGYYRDAFSVDKLRVKKLFDTVHAMDHPPLLEKHITMNVLVDIVSRKGCVAIVLLDNRVLLRREKNTIEGGDDDTTNPISSIEYSGHYCLICGISTDEKDISYAKINTVEDQEDDHNYCIVMKNPGLWKTLQFVTPTRFERAWRSKGTDEDVIILSRQEL</sequence>
<dbReference type="PANTHER" id="PTHR31400:SF1">
    <property type="entry name" value="PROTEIN GUCD1"/>
    <property type="match status" value="1"/>
</dbReference>
<evidence type="ECO:0000313" key="2">
    <source>
        <dbReference type="Proteomes" id="UP000001449"/>
    </source>
</evidence>
<dbReference type="PANTHER" id="PTHR31400">
    <property type="entry name" value="GUANYLYL CYCLASE DOMAIN CONTAINING PROTEIN 1 GUCD1"/>
    <property type="match status" value="1"/>
</dbReference>
<dbReference type="eggNOG" id="KOG4621">
    <property type="taxonomic scope" value="Eukaryota"/>
</dbReference>
<dbReference type="KEGG" id="tps:THAPSDRAFT_6114"/>
<dbReference type="InParanoid" id="B8C5L3"/>
<dbReference type="Pfam" id="PF09778">
    <property type="entry name" value="Guanylate_cyc_2"/>
    <property type="match status" value="1"/>
</dbReference>
<dbReference type="AlphaFoldDB" id="B8C5L3"/>
<dbReference type="Proteomes" id="UP000001449">
    <property type="component" value="Chromosome 6"/>
</dbReference>
<evidence type="ECO:0000313" key="1">
    <source>
        <dbReference type="EMBL" id="EED91525.1"/>
    </source>
</evidence>
<gene>
    <name evidence="1" type="ORF">THAPSDRAFT_6114</name>
</gene>
<reference evidence="1 2" key="1">
    <citation type="journal article" date="2004" name="Science">
        <title>The genome of the diatom Thalassiosira pseudonana: ecology, evolution, and metabolism.</title>
        <authorList>
            <person name="Armbrust E.V."/>
            <person name="Berges J.A."/>
            <person name="Bowler C."/>
            <person name="Green B.R."/>
            <person name="Martinez D."/>
            <person name="Putnam N.H."/>
            <person name="Zhou S."/>
            <person name="Allen A.E."/>
            <person name="Apt K.E."/>
            <person name="Bechner M."/>
            <person name="Brzezinski M.A."/>
            <person name="Chaal B.K."/>
            <person name="Chiovitti A."/>
            <person name="Davis A.K."/>
            <person name="Demarest M.S."/>
            <person name="Detter J.C."/>
            <person name="Glavina T."/>
            <person name="Goodstein D."/>
            <person name="Hadi M.Z."/>
            <person name="Hellsten U."/>
            <person name="Hildebrand M."/>
            <person name="Jenkins B.D."/>
            <person name="Jurka J."/>
            <person name="Kapitonov V.V."/>
            <person name="Kroger N."/>
            <person name="Lau W.W."/>
            <person name="Lane T.W."/>
            <person name="Larimer F.W."/>
            <person name="Lippmeier J.C."/>
            <person name="Lucas S."/>
            <person name="Medina M."/>
            <person name="Montsant A."/>
            <person name="Obornik M."/>
            <person name="Parker M.S."/>
            <person name="Palenik B."/>
            <person name="Pazour G.J."/>
            <person name="Richardson P.M."/>
            <person name="Rynearson T.A."/>
            <person name="Saito M.A."/>
            <person name="Schwartz D.C."/>
            <person name="Thamatrakoln K."/>
            <person name="Valentin K."/>
            <person name="Vardi A."/>
            <person name="Wilkerson F.P."/>
            <person name="Rokhsar D.S."/>
        </authorList>
    </citation>
    <scope>NUCLEOTIDE SEQUENCE [LARGE SCALE GENOMIC DNA]</scope>
    <source>
        <strain evidence="1 2">CCMP1335</strain>
    </source>
</reference>
<organism evidence="1 2">
    <name type="scientific">Thalassiosira pseudonana</name>
    <name type="common">Marine diatom</name>
    <name type="synonym">Cyclotella nana</name>
    <dbReference type="NCBI Taxonomy" id="35128"/>
    <lineage>
        <taxon>Eukaryota</taxon>
        <taxon>Sar</taxon>
        <taxon>Stramenopiles</taxon>
        <taxon>Ochrophyta</taxon>
        <taxon>Bacillariophyta</taxon>
        <taxon>Coscinodiscophyceae</taxon>
        <taxon>Thalassiosirophycidae</taxon>
        <taxon>Thalassiosirales</taxon>
        <taxon>Thalassiosiraceae</taxon>
        <taxon>Thalassiosira</taxon>
    </lineage>
</organism>
<dbReference type="GeneID" id="7443597"/>
<dbReference type="InterPro" id="IPR018616">
    <property type="entry name" value="GUCD1"/>
</dbReference>
<keyword evidence="2" id="KW-1185">Reference proteome</keyword>
<proteinExistence type="predicted"/>
<dbReference type="HOGENOM" id="CLU_1051629_0_0_1"/>
<dbReference type="EMBL" id="CM000643">
    <property type="protein sequence ID" value="EED91525.1"/>
    <property type="molecule type" value="Genomic_DNA"/>
</dbReference>
<reference evidence="1 2" key="2">
    <citation type="journal article" date="2008" name="Nature">
        <title>The Phaeodactylum genome reveals the evolutionary history of diatom genomes.</title>
        <authorList>
            <person name="Bowler C."/>
            <person name="Allen A.E."/>
            <person name="Badger J.H."/>
            <person name="Grimwood J."/>
            <person name="Jabbari K."/>
            <person name="Kuo A."/>
            <person name="Maheswari U."/>
            <person name="Martens C."/>
            <person name="Maumus F."/>
            <person name="Otillar R.P."/>
            <person name="Rayko E."/>
            <person name="Salamov A."/>
            <person name="Vandepoele K."/>
            <person name="Beszteri B."/>
            <person name="Gruber A."/>
            <person name="Heijde M."/>
            <person name="Katinka M."/>
            <person name="Mock T."/>
            <person name="Valentin K."/>
            <person name="Verret F."/>
            <person name="Berges J.A."/>
            <person name="Brownlee C."/>
            <person name="Cadoret J.P."/>
            <person name="Chiovitti A."/>
            <person name="Choi C.J."/>
            <person name="Coesel S."/>
            <person name="De Martino A."/>
            <person name="Detter J.C."/>
            <person name="Durkin C."/>
            <person name="Falciatore A."/>
            <person name="Fournet J."/>
            <person name="Haruta M."/>
            <person name="Huysman M.J."/>
            <person name="Jenkins B.D."/>
            <person name="Jiroutova K."/>
            <person name="Jorgensen R.E."/>
            <person name="Joubert Y."/>
            <person name="Kaplan A."/>
            <person name="Kroger N."/>
            <person name="Kroth P.G."/>
            <person name="La Roche J."/>
            <person name="Lindquist E."/>
            <person name="Lommer M."/>
            <person name="Martin-Jezequel V."/>
            <person name="Lopez P.J."/>
            <person name="Lucas S."/>
            <person name="Mangogna M."/>
            <person name="McGinnis K."/>
            <person name="Medlin L.K."/>
            <person name="Montsant A."/>
            <person name="Oudot-Le Secq M.P."/>
            <person name="Napoli C."/>
            <person name="Obornik M."/>
            <person name="Parker M.S."/>
            <person name="Petit J.L."/>
            <person name="Porcel B.M."/>
            <person name="Poulsen N."/>
            <person name="Robison M."/>
            <person name="Rychlewski L."/>
            <person name="Rynearson T.A."/>
            <person name="Schmutz J."/>
            <person name="Shapiro H."/>
            <person name="Siaut M."/>
            <person name="Stanley M."/>
            <person name="Sussman M.R."/>
            <person name="Taylor A.R."/>
            <person name="Vardi A."/>
            <person name="von Dassow P."/>
            <person name="Vyverman W."/>
            <person name="Willis A."/>
            <person name="Wyrwicz L.S."/>
            <person name="Rokhsar D.S."/>
            <person name="Weissenbach J."/>
            <person name="Armbrust E.V."/>
            <person name="Green B.R."/>
            <person name="Van de Peer Y."/>
            <person name="Grigoriev I.V."/>
        </authorList>
    </citation>
    <scope>NUCLEOTIDE SEQUENCE [LARGE SCALE GENOMIC DNA]</scope>
    <source>
        <strain evidence="1 2">CCMP1335</strain>
    </source>
</reference>
<dbReference type="RefSeq" id="XP_002291418.1">
    <property type="nucleotide sequence ID" value="XM_002291382.1"/>
</dbReference>
<protein>
    <submittedName>
        <fullName evidence="1">Uncharacterized protein</fullName>
    </submittedName>
</protein>
<dbReference type="PaxDb" id="35128-Thaps6114"/>
<name>B8C5L3_THAPS</name>
<accession>B8C5L3</accession>